<dbReference type="EMBL" id="JBHMEI010000004">
    <property type="protein sequence ID" value="MFB9201287.1"/>
    <property type="molecule type" value="Genomic_DNA"/>
</dbReference>
<dbReference type="Pfam" id="PF06224">
    <property type="entry name" value="AlkZ-like"/>
    <property type="match status" value="1"/>
</dbReference>
<sequence>MLSLRDLNRATLARQHLLTRHKGRPADVVHRLAGLQAQEPRPPYLGIWTRLEGFERDHLHDELHAGSLVRATMMRATLHLVTAEDFAAFRPVLRPMLAAAARRFQDVDFEAVAAVADRLLAGGPLTFNELRPLLLEEFPGADERVLGYAVRMMTPLVMVPTQDRWSFPRESAFGLPAVGLDPAPSTETMIERYLAAFGPATPADVQTWSGLGGLRAVMKAMDLDRLADESGRELFDLPGAPRPGGDVPAPVRFLPDFDNLVLGHADRRRVLEDEFRPLVATKNLRIKATYLVDGFAAGTWQIKRSGKKAKLLISPFAAPTPLDVLEEEGLALLAFAEPDATSHTLEHVPAS</sequence>
<evidence type="ECO:0000313" key="2">
    <source>
        <dbReference type="Proteomes" id="UP001589647"/>
    </source>
</evidence>
<keyword evidence="1" id="KW-0238">DNA-binding</keyword>
<gene>
    <name evidence="1" type="ORF">ACFFV7_08810</name>
</gene>
<dbReference type="InterPro" id="IPR009351">
    <property type="entry name" value="AlkZ-like"/>
</dbReference>
<evidence type="ECO:0000313" key="1">
    <source>
        <dbReference type="EMBL" id="MFB9201287.1"/>
    </source>
</evidence>
<reference evidence="1 2" key="1">
    <citation type="submission" date="2024-09" db="EMBL/GenBank/DDBJ databases">
        <authorList>
            <person name="Sun Q."/>
            <person name="Mori K."/>
        </authorList>
    </citation>
    <scope>NUCLEOTIDE SEQUENCE [LARGE SCALE GENOMIC DNA]</scope>
    <source>
        <strain evidence="1 2">CCM 3426</strain>
    </source>
</reference>
<dbReference type="RefSeq" id="WP_189650120.1">
    <property type="nucleotide sequence ID" value="NZ_BMRC01000012.1"/>
</dbReference>
<proteinExistence type="predicted"/>
<name>A0ABV5I9S6_9ACTN</name>
<dbReference type="Proteomes" id="UP001589647">
    <property type="component" value="Unassembled WGS sequence"/>
</dbReference>
<organism evidence="1 2">
    <name type="scientific">Nonomuraea spiralis</name>
    <dbReference type="NCBI Taxonomy" id="46182"/>
    <lineage>
        <taxon>Bacteria</taxon>
        <taxon>Bacillati</taxon>
        <taxon>Actinomycetota</taxon>
        <taxon>Actinomycetes</taxon>
        <taxon>Streptosporangiales</taxon>
        <taxon>Streptosporangiaceae</taxon>
        <taxon>Nonomuraea</taxon>
    </lineage>
</organism>
<dbReference type="GO" id="GO:0003677">
    <property type="term" value="F:DNA binding"/>
    <property type="evidence" value="ECO:0007669"/>
    <property type="project" value="UniProtKB-KW"/>
</dbReference>
<keyword evidence="2" id="KW-1185">Reference proteome</keyword>
<comment type="caution">
    <text evidence="1">The sequence shown here is derived from an EMBL/GenBank/DDBJ whole genome shotgun (WGS) entry which is preliminary data.</text>
</comment>
<accession>A0ABV5I9S6</accession>
<dbReference type="PANTHER" id="PTHR38479">
    <property type="entry name" value="LMO0824 PROTEIN"/>
    <property type="match status" value="1"/>
</dbReference>
<dbReference type="PANTHER" id="PTHR38479:SF2">
    <property type="entry name" value="WINGED HELIX DNA-BINDING DOMAIN-CONTAINING PROTEIN"/>
    <property type="match status" value="1"/>
</dbReference>
<protein>
    <submittedName>
        <fullName evidence="1">Winged helix DNA-binding domain-containing protein</fullName>
    </submittedName>
</protein>